<keyword evidence="6 10" id="KW-1133">Transmembrane helix</keyword>
<evidence type="ECO:0000256" key="3">
    <source>
        <dbReference type="ARBA" id="ARBA00022679"/>
    </source>
</evidence>
<evidence type="ECO:0000256" key="7">
    <source>
        <dbReference type="ARBA" id="ARBA00023098"/>
    </source>
</evidence>
<name>A0A8A5N3I7_BLAGE</name>
<dbReference type="GO" id="GO:0034626">
    <property type="term" value="P:fatty acid elongation, polyunsaturated fatty acid"/>
    <property type="evidence" value="ECO:0007669"/>
    <property type="project" value="TreeGrafter"/>
</dbReference>
<feature type="transmembrane region" description="Helical" evidence="10">
    <location>
        <begin position="112"/>
        <end position="135"/>
    </location>
</feature>
<dbReference type="GO" id="GO:0009922">
    <property type="term" value="F:fatty acid elongase activity"/>
    <property type="evidence" value="ECO:0007669"/>
    <property type="project" value="UniProtKB-EC"/>
</dbReference>
<proteinExistence type="evidence at transcript level"/>
<keyword evidence="9 10" id="KW-0275">Fatty acid biosynthesis</keyword>
<comment type="catalytic activity">
    <reaction evidence="10">
        <text>a very-long-chain acyl-CoA + malonyl-CoA + H(+) = a very-long-chain 3-oxoacyl-CoA + CO2 + CoA</text>
        <dbReference type="Rhea" id="RHEA:32727"/>
        <dbReference type="ChEBI" id="CHEBI:15378"/>
        <dbReference type="ChEBI" id="CHEBI:16526"/>
        <dbReference type="ChEBI" id="CHEBI:57287"/>
        <dbReference type="ChEBI" id="CHEBI:57384"/>
        <dbReference type="ChEBI" id="CHEBI:90725"/>
        <dbReference type="ChEBI" id="CHEBI:90736"/>
        <dbReference type="EC" id="2.3.1.199"/>
    </reaction>
</comment>
<protein>
    <recommendedName>
        <fullName evidence="10">Elongation of very long chain fatty acids protein</fullName>
        <ecNumber evidence="10">2.3.1.199</ecNumber>
    </recommendedName>
    <alternativeName>
        <fullName evidence="10">Very-long-chain 3-oxoacyl-CoA synthase</fullName>
    </alternativeName>
</protein>
<dbReference type="GO" id="GO:0005789">
    <property type="term" value="C:endoplasmic reticulum membrane"/>
    <property type="evidence" value="ECO:0007669"/>
    <property type="project" value="TreeGrafter"/>
</dbReference>
<reference evidence="11" key="2">
    <citation type="journal article" date="2021" name="Insect Sci.">
        <title>Two putative fatty acid synthetic genes of BgFas3 and BgElo1 are responsible for respiratory waterproofing in Blattella germanica.</title>
        <authorList>
            <person name="Pei X.J."/>
            <person name="Bai T.T."/>
            <person name="Zhang Z.F."/>
            <person name="Chen N."/>
            <person name="Li S."/>
            <person name="Fan Y.L."/>
            <person name="Liu T.X."/>
        </authorList>
    </citation>
    <scope>NUCLEOTIDE SEQUENCE</scope>
</reference>
<feature type="transmembrane region" description="Helical" evidence="10">
    <location>
        <begin position="232"/>
        <end position="252"/>
    </location>
</feature>
<dbReference type="EC" id="2.3.1.199" evidence="10"/>
<evidence type="ECO:0000256" key="10">
    <source>
        <dbReference type="RuleBase" id="RU361115"/>
    </source>
</evidence>
<reference evidence="11" key="1">
    <citation type="submission" date="2020-08" db="EMBL/GenBank/DDBJ databases">
        <authorList>
            <person name="Pei X.-J."/>
        </authorList>
    </citation>
    <scope>NUCLEOTIDE SEQUENCE</scope>
</reference>
<evidence type="ECO:0000256" key="9">
    <source>
        <dbReference type="ARBA" id="ARBA00023160"/>
    </source>
</evidence>
<evidence type="ECO:0000256" key="6">
    <source>
        <dbReference type="ARBA" id="ARBA00022989"/>
    </source>
</evidence>
<keyword evidence="2 10" id="KW-0444">Lipid biosynthesis</keyword>
<dbReference type="GO" id="GO:0019367">
    <property type="term" value="P:fatty acid elongation, saturated fatty acid"/>
    <property type="evidence" value="ECO:0007669"/>
    <property type="project" value="TreeGrafter"/>
</dbReference>
<evidence type="ECO:0000256" key="1">
    <source>
        <dbReference type="ARBA" id="ARBA00004141"/>
    </source>
</evidence>
<keyword evidence="3 10" id="KW-0808">Transferase</keyword>
<dbReference type="Pfam" id="PF01151">
    <property type="entry name" value="ELO"/>
    <property type="match status" value="1"/>
</dbReference>
<evidence type="ECO:0000313" key="11">
    <source>
        <dbReference type="EMBL" id="QTF98736.1"/>
    </source>
</evidence>
<evidence type="ECO:0000256" key="4">
    <source>
        <dbReference type="ARBA" id="ARBA00022692"/>
    </source>
</evidence>
<dbReference type="AlphaFoldDB" id="A0A8A5N3I7"/>
<dbReference type="EMBL" id="MT925720">
    <property type="protein sequence ID" value="QTF98736.1"/>
    <property type="molecule type" value="mRNA"/>
</dbReference>
<dbReference type="PANTHER" id="PTHR11157:SF21">
    <property type="entry name" value="ELONGATION OF VERY LONG CHAIN FATTY ACIDS PROTEIN"/>
    <property type="match status" value="1"/>
</dbReference>
<keyword evidence="7 10" id="KW-0443">Lipid metabolism</keyword>
<evidence type="ECO:0000256" key="5">
    <source>
        <dbReference type="ARBA" id="ARBA00022832"/>
    </source>
</evidence>
<dbReference type="PROSITE" id="PS01188">
    <property type="entry name" value="ELO"/>
    <property type="match status" value="1"/>
</dbReference>
<feature type="transmembrane region" description="Helical" evidence="10">
    <location>
        <begin position="170"/>
        <end position="189"/>
    </location>
</feature>
<feature type="transmembrane region" description="Helical" evidence="10">
    <location>
        <begin position="147"/>
        <end position="164"/>
    </location>
</feature>
<organism evidence="11">
    <name type="scientific">Blattella germanica</name>
    <name type="common">German cockroach</name>
    <name type="synonym">Blatta germanica</name>
    <dbReference type="NCBI Taxonomy" id="6973"/>
    <lineage>
        <taxon>Eukaryota</taxon>
        <taxon>Metazoa</taxon>
        <taxon>Ecdysozoa</taxon>
        <taxon>Arthropoda</taxon>
        <taxon>Hexapoda</taxon>
        <taxon>Insecta</taxon>
        <taxon>Pterygota</taxon>
        <taxon>Neoptera</taxon>
        <taxon>Polyneoptera</taxon>
        <taxon>Dictyoptera</taxon>
        <taxon>Blattodea</taxon>
        <taxon>Blaberoidea</taxon>
        <taxon>Blattellidae</taxon>
        <taxon>Blattella</taxon>
    </lineage>
</organism>
<dbReference type="PANTHER" id="PTHR11157">
    <property type="entry name" value="FATTY ACID ACYL TRANSFERASE-RELATED"/>
    <property type="match status" value="1"/>
</dbReference>
<keyword evidence="5 10" id="KW-0276">Fatty acid metabolism</keyword>
<feature type="transmembrane region" description="Helical" evidence="10">
    <location>
        <begin position="28"/>
        <end position="48"/>
    </location>
</feature>
<evidence type="ECO:0000256" key="8">
    <source>
        <dbReference type="ARBA" id="ARBA00023136"/>
    </source>
</evidence>
<feature type="transmembrane region" description="Helical" evidence="10">
    <location>
        <begin position="209"/>
        <end position="226"/>
    </location>
</feature>
<keyword evidence="8 10" id="KW-0472">Membrane</keyword>
<dbReference type="GO" id="GO:0030148">
    <property type="term" value="P:sphingolipid biosynthetic process"/>
    <property type="evidence" value="ECO:0007669"/>
    <property type="project" value="TreeGrafter"/>
</dbReference>
<comment type="similarity">
    <text evidence="10">Belongs to the ELO family.</text>
</comment>
<dbReference type="InterPro" id="IPR030457">
    <property type="entry name" value="ELO_CS"/>
</dbReference>
<dbReference type="GO" id="GO:0034625">
    <property type="term" value="P:fatty acid elongation, monounsaturated fatty acid"/>
    <property type="evidence" value="ECO:0007669"/>
    <property type="project" value="TreeGrafter"/>
</dbReference>
<dbReference type="GO" id="GO:0042761">
    <property type="term" value="P:very long-chain fatty acid biosynthetic process"/>
    <property type="evidence" value="ECO:0007669"/>
    <property type="project" value="TreeGrafter"/>
</dbReference>
<sequence>MTAVIRACFKGYRHLFHELSDPRSNDMFLMQSVWQPVTVVSLYLYFSLSLGPRLMKNRPPLNIESIMKIYNLLQIPLNIYVIERALTLGWATRYRWICEPVDYSESPYQRQVIYAVWSYMMLKFLDLADTVFFVLRKKATHVSFLHVYHHAGVFFGAWVLAKFLPGGHGTFLGAINCFIHIIMYSYYFVTMQWSEYKEKIWWKKYITQLQMVQFFLVTIHSLIAIFTKDCGYPKFICGLMVFQYTFMFFLFLDFYMKAYGKKSV</sequence>
<comment type="subcellular location">
    <subcellularLocation>
        <location evidence="1">Membrane</location>
        <topology evidence="1">Multi-pass membrane protein</topology>
    </subcellularLocation>
</comment>
<dbReference type="InterPro" id="IPR002076">
    <property type="entry name" value="ELO_fam"/>
</dbReference>
<evidence type="ECO:0000256" key="2">
    <source>
        <dbReference type="ARBA" id="ARBA00022516"/>
    </source>
</evidence>
<keyword evidence="4 10" id="KW-0812">Transmembrane</keyword>
<accession>A0A8A5N3I7</accession>